<dbReference type="SUPFAM" id="SSF82199">
    <property type="entry name" value="SET domain"/>
    <property type="match status" value="1"/>
</dbReference>
<dbReference type="STRING" id="1229662.W3WKN0"/>
<accession>W3WKN0</accession>
<evidence type="ECO:0000313" key="1">
    <source>
        <dbReference type="EMBL" id="ETS74438.1"/>
    </source>
</evidence>
<proteinExistence type="predicted"/>
<sequence>MGKNANPTPANWPANLPYLSQPSHAAHLSKHQITALRTRPADLTTEVPLSLPRGPSTLVRITPIADPGHPANGQAGLFASRPLAPGSLILPYYGIVHSAAPPHCAAHEASDYDLWLDREAEVAVDAAAAGNEARFVNDYRGVRARPNAEFRECWDPRVGQKCMGVFVLPAGKKAVLGKGKGKADGAAGIAKGEEICVSYGKGFWGKRKVEEEDELNYANEPTQGA</sequence>
<dbReference type="InParanoid" id="W3WKN0"/>
<gene>
    <name evidence="1" type="ORF">PFICI_14304</name>
</gene>
<evidence type="ECO:0008006" key="3">
    <source>
        <dbReference type="Google" id="ProtNLM"/>
    </source>
</evidence>
<name>W3WKN0_PESFW</name>
<organism evidence="1 2">
    <name type="scientific">Pestalotiopsis fici (strain W106-1 / CGMCC3.15140)</name>
    <dbReference type="NCBI Taxonomy" id="1229662"/>
    <lineage>
        <taxon>Eukaryota</taxon>
        <taxon>Fungi</taxon>
        <taxon>Dikarya</taxon>
        <taxon>Ascomycota</taxon>
        <taxon>Pezizomycotina</taxon>
        <taxon>Sordariomycetes</taxon>
        <taxon>Xylariomycetidae</taxon>
        <taxon>Amphisphaeriales</taxon>
        <taxon>Sporocadaceae</taxon>
        <taxon>Pestalotiopsis</taxon>
    </lineage>
</organism>
<dbReference type="Proteomes" id="UP000030651">
    <property type="component" value="Unassembled WGS sequence"/>
</dbReference>
<dbReference type="RefSeq" id="XP_007841076.1">
    <property type="nucleotide sequence ID" value="XM_007842885.1"/>
</dbReference>
<protein>
    <recommendedName>
        <fullName evidence="3">SET domain-containing protein</fullName>
    </recommendedName>
</protein>
<dbReference type="EMBL" id="KI912120">
    <property type="protein sequence ID" value="ETS74438.1"/>
    <property type="molecule type" value="Genomic_DNA"/>
</dbReference>
<dbReference type="Gene3D" id="2.170.270.10">
    <property type="entry name" value="SET domain"/>
    <property type="match status" value="1"/>
</dbReference>
<dbReference type="OMA" id="WCERWGE"/>
<dbReference type="HOGENOM" id="CLU_054608_0_1_1"/>
<dbReference type="AlphaFoldDB" id="W3WKN0"/>
<dbReference type="eggNOG" id="ENOG502S3NK">
    <property type="taxonomic scope" value="Eukaryota"/>
</dbReference>
<dbReference type="OrthoDB" id="5792673at2759"/>
<keyword evidence="2" id="KW-1185">Reference proteome</keyword>
<reference evidence="2" key="1">
    <citation type="journal article" date="2015" name="BMC Genomics">
        <title>Genomic and transcriptomic analysis of the endophytic fungus Pestalotiopsis fici reveals its lifestyle and high potential for synthesis of natural products.</title>
        <authorList>
            <person name="Wang X."/>
            <person name="Zhang X."/>
            <person name="Liu L."/>
            <person name="Xiang M."/>
            <person name="Wang W."/>
            <person name="Sun X."/>
            <person name="Che Y."/>
            <person name="Guo L."/>
            <person name="Liu G."/>
            <person name="Guo L."/>
            <person name="Wang C."/>
            <person name="Yin W.B."/>
            <person name="Stadler M."/>
            <person name="Zhang X."/>
            <person name="Liu X."/>
        </authorList>
    </citation>
    <scope>NUCLEOTIDE SEQUENCE [LARGE SCALE GENOMIC DNA]</scope>
    <source>
        <strain evidence="2">W106-1 / CGMCC3.15140</strain>
    </source>
</reference>
<dbReference type="GeneID" id="19279317"/>
<dbReference type="KEGG" id="pfy:PFICI_14304"/>
<dbReference type="InterPro" id="IPR046341">
    <property type="entry name" value="SET_dom_sf"/>
</dbReference>
<evidence type="ECO:0000313" key="2">
    <source>
        <dbReference type="Proteomes" id="UP000030651"/>
    </source>
</evidence>